<dbReference type="STRING" id="1123866.NT01SARS_0573"/>
<proteinExistence type="predicted"/>
<dbReference type="Pfam" id="PF13439">
    <property type="entry name" value="Glyco_transf_4"/>
    <property type="match status" value="1"/>
</dbReference>
<reference evidence="3 4" key="1">
    <citation type="journal article" date="2012" name="ISME J.">
        <title>Genomic insights to SAR86, an abundant and uncultivated marine bacterial lineage.</title>
        <authorList>
            <person name="Dupont C.L."/>
            <person name="Rusch D.B."/>
            <person name="Yooseph S."/>
            <person name="Lombardo M.J."/>
            <person name="Richter R.A."/>
            <person name="Valas R."/>
            <person name="Novotny M."/>
            <person name="Yee-Greenbaum J."/>
            <person name="Selengut J.D."/>
            <person name="Haft D.H."/>
            <person name="Halpern A.L."/>
            <person name="Lasken R.S."/>
            <person name="Nealson K."/>
            <person name="Friedman R."/>
            <person name="Venter J.C."/>
        </authorList>
    </citation>
    <scope>NUCLEOTIDE SEQUENCE [LARGE SCALE GENOMIC DNA]</scope>
</reference>
<dbReference type="PANTHER" id="PTHR12526:SF638">
    <property type="entry name" value="SPORE COAT PROTEIN SA"/>
    <property type="match status" value="1"/>
</dbReference>
<dbReference type="Pfam" id="PF00534">
    <property type="entry name" value="Glycos_transf_1"/>
    <property type="match status" value="1"/>
</dbReference>
<accession>J5KFI8</accession>
<keyword evidence="3" id="KW-0808">Transferase</keyword>
<dbReference type="EMBL" id="JH611156">
    <property type="protein sequence ID" value="EJP72086.1"/>
    <property type="molecule type" value="Genomic_DNA"/>
</dbReference>
<dbReference type="Proteomes" id="UP000010305">
    <property type="component" value="Unassembled WGS sequence"/>
</dbReference>
<dbReference type="GO" id="GO:0016757">
    <property type="term" value="F:glycosyltransferase activity"/>
    <property type="evidence" value="ECO:0007669"/>
    <property type="project" value="InterPro"/>
</dbReference>
<dbReference type="SUPFAM" id="SSF53756">
    <property type="entry name" value="UDP-Glycosyltransferase/glycogen phosphorylase"/>
    <property type="match status" value="1"/>
</dbReference>
<organism evidence="3 4">
    <name type="scientific">SAR86 cluster bacterium SAR86A</name>
    <dbReference type="NCBI Taxonomy" id="1123866"/>
    <lineage>
        <taxon>Bacteria</taxon>
        <taxon>Pseudomonadati</taxon>
        <taxon>Pseudomonadota</taxon>
        <taxon>Gammaproteobacteria</taxon>
        <taxon>SAR86 cluster</taxon>
    </lineage>
</organism>
<dbReference type="GO" id="GO:1901135">
    <property type="term" value="P:carbohydrate derivative metabolic process"/>
    <property type="evidence" value="ECO:0007669"/>
    <property type="project" value="UniProtKB-ARBA"/>
</dbReference>
<evidence type="ECO:0000259" key="2">
    <source>
        <dbReference type="Pfam" id="PF13439"/>
    </source>
</evidence>
<protein>
    <submittedName>
        <fullName evidence="3">Glycosyltransferase</fullName>
    </submittedName>
</protein>
<dbReference type="InterPro" id="IPR001296">
    <property type="entry name" value="Glyco_trans_1"/>
</dbReference>
<dbReference type="Gene3D" id="3.40.50.2000">
    <property type="entry name" value="Glycogen Phosphorylase B"/>
    <property type="match status" value="2"/>
</dbReference>
<name>J5KFI8_9GAMM</name>
<evidence type="ECO:0000313" key="3">
    <source>
        <dbReference type="EMBL" id="EJP72086.1"/>
    </source>
</evidence>
<dbReference type="PANTHER" id="PTHR12526">
    <property type="entry name" value="GLYCOSYLTRANSFERASE"/>
    <property type="match status" value="1"/>
</dbReference>
<gene>
    <name evidence="3" type="ORF">NT01SARS_0573</name>
</gene>
<evidence type="ECO:0000259" key="1">
    <source>
        <dbReference type="Pfam" id="PF00534"/>
    </source>
</evidence>
<feature type="domain" description="Glycosyltransferase subfamily 4-like N-terminal" evidence="2">
    <location>
        <begin position="15"/>
        <end position="166"/>
    </location>
</feature>
<dbReference type="AlphaFoldDB" id="J5KFI8"/>
<dbReference type="HOGENOM" id="CLU_009583_0_3_6"/>
<evidence type="ECO:0000313" key="4">
    <source>
        <dbReference type="Proteomes" id="UP000010305"/>
    </source>
</evidence>
<feature type="domain" description="Glycosyl transferase family 1" evidence="1">
    <location>
        <begin position="184"/>
        <end position="336"/>
    </location>
</feature>
<sequence>MSKFKVIQLLPELNIGGVERGTKDFSKVLVERGHDSLVISNGGIFEKDIIEDGGKHINLPIHKKSLFSIRYASDLRDIYLSEKPDIVHVRSRMPAWINYFAYKKLSHKPLLVSTFHGLYSTPLYSQVMSKVDHIIAISKTVKDYIQSTYKVPNEKITVIPRGCDPEIFNKNPVEETWIKKWYEEFPQTQDKIILTMPTRISKWKGVDSFIDLVNLLDDDNYHALIVGPTAKSKKSYLKQLQNKISNYGIEDKITITGSRNDISNIYKISDFVFNLSIKPEPFGRTTIEAISSGSKVIGWNHGGTKEILEELYPDGLVELDNIEDLAEKVINLSNMTNNMPKENIFTSERMTNQTISLYQDLLAKRL</sequence>
<dbReference type="InterPro" id="IPR028098">
    <property type="entry name" value="Glyco_trans_4-like_N"/>
</dbReference>